<accession>A0AAN7ZEW8</accession>
<evidence type="ECO:0000313" key="2">
    <source>
        <dbReference type="Proteomes" id="UP001305414"/>
    </source>
</evidence>
<organism evidence="1 2">
    <name type="scientific">Xylaria bambusicola</name>
    <dbReference type="NCBI Taxonomy" id="326684"/>
    <lineage>
        <taxon>Eukaryota</taxon>
        <taxon>Fungi</taxon>
        <taxon>Dikarya</taxon>
        <taxon>Ascomycota</taxon>
        <taxon>Pezizomycotina</taxon>
        <taxon>Sordariomycetes</taxon>
        <taxon>Xylariomycetidae</taxon>
        <taxon>Xylariales</taxon>
        <taxon>Xylariaceae</taxon>
        <taxon>Xylaria</taxon>
    </lineage>
</organism>
<name>A0AAN7ZEW8_9PEZI</name>
<reference evidence="1 2" key="1">
    <citation type="submission" date="2023-10" db="EMBL/GenBank/DDBJ databases">
        <title>Draft genome sequence of Xylaria bambusicola isolate GMP-LS, the root and basal stem rot pathogen of sugarcane in Indonesia.</title>
        <authorList>
            <person name="Selvaraj P."/>
            <person name="Muralishankar V."/>
            <person name="Muruganantham S."/>
            <person name="Sp S."/>
            <person name="Haryani S."/>
            <person name="Lau K.J.X."/>
            <person name="Naqvi N.I."/>
        </authorList>
    </citation>
    <scope>NUCLEOTIDE SEQUENCE [LARGE SCALE GENOMIC DNA]</scope>
    <source>
        <strain evidence="1">GMP-LS</strain>
    </source>
</reference>
<keyword evidence="2" id="KW-1185">Reference proteome</keyword>
<dbReference type="EMBL" id="JAWHQM010000078">
    <property type="protein sequence ID" value="KAK5636803.1"/>
    <property type="molecule type" value="Genomic_DNA"/>
</dbReference>
<sequence length="96" mass="10704">MASELGDLEHLNDLKMLLVPNRFRLFPNMLVVLSVFAESKHIRMVIWKCSHRPELTGVLSVSLIQAVGLPLQAVEGCDLVSSQYPLIRVEFVSLSG</sequence>
<dbReference type="AlphaFoldDB" id="A0AAN7ZEW8"/>
<dbReference type="Proteomes" id="UP001305414">
    <property type="component" value="Unassembled WGS sequence"/>
</dbReference>
<comment type="caution">
    <text evidence="1">The sequence shown here is derived from an EMBL/GenBank/DDBJ whole genome shotgun (WGS) entry which is preliminary data.</text>
</comment>
<proteinExistence type="predicted"/>
<evidence type="ECO:0000313" key="1">
    <source>
        <dbReference type="EMBL" id="KAK5636803.1"/>
    </source>
</evidence>
<protein>
    <submittedName>
        <fullName evidence="1">Uncharacterized protein</fullName>
    </submittedName>
</protein>
<gene>
    <name evidence="1" type="ORF">RRF57_012515</name>
</gene>